<dbReference type="RefSeq" id="WP_184109968.1">
    <property type="nucleotide sequence ID" value="NZ_BNAJ01000002.1"/>
</dbReference>
<dbReference type="Proteomes" id="UP000619376">
    <property type="component" value="Unassembled WGS sequence"/>
</dbReference>
<dbReference type="Gene3D" id="1.10.443.10">
    <property type="entry name" value="Intergrase catalytic core"/>
    <property type="match status" value="1"/>
</dbReference>
<feature type="domain" description="Tyr recombinase" evidence="4">
    <location>
        <begin position="149"/>
        <end position="329"/>
    </location>
</feature>
<evidence type="ECO:0000256" key="2">
    <source>
        <dbReference type="ARBA" id="ARBA00023125"/>
    </source>
</evidence>
<proteinExistence type="predicted"/>
<evidence type="ECO:0000313" key="7">
    <source>
        <dbReference type="Proteomes" id="UP000539473"/>
    </source>
</evidence>
<dbReference type="PANTHER" id="PTHR30349:SF81">
    <property type="entry name" value="TYROSINE RECOMBINASE XERC"/>
    <property type="match status" value="1"/>
</dbReference>
<dbReference type="CDD" id="cd00397">
    <property type="entry name" value="DNA_BRE_C"/>
    <property type="match status" value="1"/>
</dbReference>
<organism evidence="6 7">
    <name type="scientific">Deinococcus metalli</name>
    <dbReference type="NCBI Taxonomy" id="1141878"/>
    <lineage>
        <taxon>Bacteria</taxon>
        <taxon>Thermotogati</taxon>
        <taxon>Deinococcota</taxon>
        <taxon>Deinococci</taxon>
        <taxon>Deinococcales</taxon>
        <taxon>Deinococcaceae</taxon>
        <taxon>Deinococcus</taxon>
    </lineage>
</organism>
<keyword evidence="8" id="KW-1185">Reference proteome</keyword>
<reference evidence="8" key="2">
    <citation type="journal article" date="2019" name="Int. J. Syst. Evol. Microbiol.">
        <title>The Global Catalogue of Microorganisms (GCM) 10K type strain sequencing project: providing services to taxonomists for standard genome sequencing and annotation.</title>
        <authorList>
            <consortium name="The Broad Institute Genomics Platform"/>
            <consortium name="The Broad Institute Genome Sequencing Center for Infectious Disease"/>
            <person name="Wu L."/>
            <person name="Ma J."/>
        </authorList>
    </citation>
    <scope>NUCLEOTIDE SEQUENCE [LARGE SCALE GENOMIC DNA]</scope>
    <source>
        <strain evidence="8">CGMCC 1.18437</strain>
    </source>
</reference>
<dbReference type="InterPro" id="IPR013762">
    <property type="entry name" value="Integrase-like_cat_sf"/>
</dbReference>
<dbReference type="InterPro" id="IPR011010">
    <property type="entry name" value="DNA_brk_join_enz"/>
</dbReference>
<evidence type="ECO:0000256" key="1">
    <source>
        <dbReference type="ARBA" id="ARBA00022908"/>
    </source>
</evidence>
<dbReference type="Proteomes" id="UP000539473">
    <property type="component" value="Unassembled WGS sequence"/>
</dbReference>
<dbReference type="GO" id="GO:0006310">
    <property type="term" value="P:DNA recombination"/>
    <property type="evidence" value="ECO:0007669"/>
    <property type="project" value="UniProtKB-KW"/>
</dbReference>
<dbReference type="InterPro" id="IPR010998">
    <property type="entry name" value="Integrase_recombinase_N"/>
</dbReference>
<dbReference type="Pfam" id="PF00589">
    <property type="entry name" value="Phage_integrase"/>
    <property type="match status" value="1"/>
</dbReference>
<keyword evidence="1" id="KW-0229">DNA integration</keyword>
<reference evidence="5" key="1">
    <citation type="journal article" date="2014" name="Int. J. Syst. Evol. Microbiol.">
        <title>Complete genome of a new Firmicutes species belonging to the dominant human colonic microbiota ('Ruminococcus bicirculans') reveals two chromosomes and a selective capacity to utilize plant glucans.</title>
        <authorList>
            <consortium name="NISC Comparative Sequencing Program"/>
            <person name="Wegmann U."/>
            <person name="Louis P."/>
            <person name="Goesmann A."/>
            <person name="Henrissat B."/>
            <person name="Duncan S.H."/>
            <person name="Flint H.J."/>
        </authorList>
    </citation>
    <scope>NUCLEOTIDE SEQUENCE</scope>
    <source>
        <strain evidence="5">CGMCC 1.18437</strain>
    </source>
</reference>
<evidence type="ECO:0000313" key="5">
    <source>
        <dbReference type="EMBL" id="GHF37724.1"/>
    </source>
</evidence>
<gene>
    <name evidence="5" type="ORF">GCM10017781_13070</name>
    <name evidence="6" type="ORF">HNQ07_001151</name>
</gene>
<dbReference type="SUPFAM" id="SSF56349">
    <property type="entry name" value="DNA breaking-rejoining enzymes"/>
    <property type="match status" value="1"/>
</dbReference>
<keyword evidence="3" id="KW-0233">DNA recombination</keyword>
<dbReference type="GO" id="GO:0015074">
    <property type="term" value="P:DNA integration"/>
    <property type="evidence" value="ECO:0007669"/>
    <property type="project" value="UniProtKB-KW"/>
</dbReference>
<dbReference type="InterPro" id="IPR004107">
    <property type="entry name" value="Integrase_SAM-like_N"/>
</dbReference>
<evidence type="ECO:0000259" key="4">
    <source>
        <dbReference type="PROSITE" id="PS51898"/>
    </source>
</evidence>
<keyword evidence="2" id="KW-0238">DNA-binding</keyword>
<protein>
    <submittedName>
        <fullName evidence="5 6">Integrase</fullName>
    </submittedName>
</protein>
<evidence type="ECO:0000313" key="6">
    <source>
        <dbReference type="EMBL" id="MBB5375694.1"/>
    </source>
</evidence>
<dbReference type="EMBL" id="JACHFK010000002">
    <property type="protein sequence ID" value="MBB5375694.1"/>
    <property type="molecule type" value="Genomic_DNA"/>
</dbReference>
<dbReference type="InterPro" id="IPR050090">
    <property type="entry name" value="Tyrosine_recombinase_XerCD"/>
</dbReference>
<dbReference type="Gene3D" id="1.10.150.130">
    <property type="match status" value="1"/>
</dbReference>
<accession>A0A7W8NMD7</accession>
<dbReference type="PROSITE" id="PS51898">
    <property type="entry name" value="TYR_RECOMBINASE"/>
    <property type="match status" value="1"/>
</dbReference>
<dbReference type="AlphaFoldDB" id="A0A7W8NMD7"/>
<dbReference type="GO" id="GO:0003677">
    <property type="term" value="F:DNA binding"/>
    <property type="evidence" value="ECO:0007669"/>
    <property type="project" value="UniProtKB-KW"/>
</dbReference>
<evidence type="ECO:0000256" key="3">
    <source>
        <dbReference type="ARBA" id="ARBA00023172"/>
    </source>
</evidence>
<comment type="caution">
    <text evidence="6">The sequence shown here is derived from an EMBL/GenBank/DDBJ whole genome shotgun (WGS) entry which is preliminary data.</text>
</comment>
<dbReference type="EMBL" id="BNAJ01000002">
    <property type="protein sequence ID" value="GHF37724.1"/>
    <property type="molecule type" value="Genomic_DNA"/>
</dbReference>
<dbReference type="InterPro" id="IPR002104">
    <property type="entry name" value="Integrase_catalytic"/>
</dbReference>
<dbReference type="Pfam" id="PF02899">
    <property type="entry name" value="Phage_int_SAM_1"/>
    <property type="match status" value="1"/>
</dbReference>
<sequence>MTLDRFRGTALARADEWLALTDEDLKRRAVRAAGDKDVDVLVSLTLAYLSQQGQRGVLTSPRTVEAYALGVRQFVAYATDHAVNVLRPGRHDAQRYVQAMLSAGRAPAGVQLKVAAAGCLYRALRWAGATEADPWGDVRVPRDPTSGLEKRPPYTEDELVEVLEGADLHEGFLLLLVAHAGLRISEALALTWADIEEGARRLHVRHGKGGKARRVAMSARLARAARHFRALHAPGGPEHGRYRPEGRAPEFVFRYATQQAARYHLGRAFRRAGVEFRGFHPGRKYSGTRLLQQVRDFGRVAAHLGHASVDTTRRGYALLAVDDLKDELAGW</sequence>
<reference evidence="5" key="4">
    <citation type="submission" date="2024-05" db="EMBL/GenBank/DDBJ databases">
        <authorList>
            <person name="Sun Q."/>
            <person name="Zhou Y."/>
        </authorList>
    </citation>
    <scope>NUCLEOTIDE SEQUENCE</scope>
    <source>
        <strain evidence="5">CGMCC 1.18437</strain>
    </source>
</reference>
<dbReference type="PANTHER" id="PTHR30349">
    <property type="entry name" value="PHAGE INTEGRASE-RELATED"/>
    <property type="match status" value="1"/>
</dbReference>
<name>A0A7W8NMD7_9DEIO</name>
<reference evidence="6 7" key="3">
    <citation type="submission" date="2020-08" db="EMBL/GenBank/DDBJ databases">
        <title>Genomic Encyclopedia of Type Strains, Phase IV (KMG-IV): sequencing the most valuable type-strain genomes for metagenomic binning, comparative biology and taxonomic classification.</title>
        <authorList>
            <person name="Goeker M."/>
        </authorList>
    </citation>
    <scope>NUCLEOTIDE SEQUENCE [LARGE SCALE GENOMIC DNA]</scope>
    <source>
        <strain evidence="6 7">DSM 27521</strain>
    </source>
</reference>
<evidence type="ECO:0000313" key="8">
    <source>
        <dbReference type="Proteomes" id="UP000619376"/>
    </source>
</evidence>